<evidence type="ECO:0000256" key="1">
    <source>
        <dbReference type="SAM" id="MobiDB-lite"/>
    </source>
</evidence>
<feature type="compositionally biased region" description="Low complexity" evidence="1">
    <location>
        <begin position="333"/>
        <end position="342"/>
    </location>
</feature>
<feature type="compositionally biased region" description="Low complexity" evidence="1">
    <location>
        <begin position="112"/>
        <end position="143"/>
    </location>
</feature>
<protein>
    <submittedName>
        <fullName evidence="5">DB domain-containing protein</fullName>
    </submittedName>
</protein>
<dbReference type="AlphaFoldDB" id="A0A1I8AU17"/>
<feature type="signal peptide" evidence="2">
    <location>
        <begin position="1"/>
        <end position="18"/>
    </location>
</feature>
<feature type="chain" id="PRO_5009315086" evidence="2">
    <location>
        <begin position="19"/>
        <end position="494"/>
    </location>
</feature>
<feature type="compositionally biased region" description="Polar residues" evidence="1">
    <location>
        <begin position="343"/>
        <end position="352"/>
    </location>
</feature>
<dbReference type="Pfam" id="PF01682">
    <property type="entry name" value="DB"/>
    <property type="match status" value="1"/>
</dbReference>
<feature type="compositionally biased region" description="Low complexity" evidence="1">
    <location>
        <begin position="254"/>
        <end position="270"/>
    </location>
</feature>
<sequence>MKGAVILCALLVVHLVLADLPSCERARCTHCESQFVARLCTDVCRQCFTTKANSRRPSVRGEPIAETGVVQSGLSSLHVISQQTNNAPVNPQGQESVQASPPHAAQLPSALPPNQIFQQRQYQQPAPTQISLPQQQVQPQPQLIQAQPPVVQQQPQLFSQPPQAPIQAPQPQYLQPQPQPFYPFQYQTPAFGAPLGTQQSFFFNPFQPFLPYAATSLPFAGQTSLLPPTTFPGFQPTTINQTQVPANTNFGQVAPASSAASASGAQQSQIPPSPPPPANLIDTQSYQYQKSAQLAGQAATSRTSYQQAGSINKEQAAVQPQQAYNSLTKVRPSQTQQGSQTSNNVEPSNSVKSTLASIKTTTAPPLQCPSQPNWQPCITKDLANERFRSCCQRLGEGCVSLCSYDQNLATIQIAVLTGRCPISKVAAMMICASGYEDATPCCQAYGVFEPGFEHCKPYCNPAAGLPQGGMLTEQYKCLGKLSQIQHCFYVTQRP</sequence>
<evidence type="ECO:0000313" key="5">
    <source>
        <dbReference type="WBParaSite" id="L893_g8890.t1"/>
    </source>
</evidence>
<dbReference type="InterPro" id="IPR002602">
    <property type="entry name" value="DB"/>
</dbReference>
<keyword evidence="4" id="KW-1185">Reference proteome</keyword>
<feature type="region of interest" description="Disordered" evidence="1">
    <location>
        <begin position="85"/>
        <end position="143"/>
    </location>
</feature>
<dbReference type="PANTHER" id="PTHR21679">
    <property type="entry name" value="DOMAIN OF UNKNOWN FUNCTION DB DOMAIN-CONTAINING PROTEIN-RELATED"/>
    <property type="match status" value="1"/>
</dbReference>
<evidence type="ECO:0000259" key="3">
    <source>
        <dbReference type="Pfam" id="PF01682"/>
    </source>
</evidence>
<name>A0A1I8AU17_9BILA</name>
<accession>A0A1I8AU17</accession>
<feature type="region of interest" description="Disordered" evidence="1">
    <location>
        <begin position="327"/>
        <end position="352"/>
    </location>
</feature>
<feature type="region of interest" description="Disordered" evidence="1">
    <location>
        <begin position="253"/>
        <end position="282"/>
    </location>
</feature>
<evidence type="ECO:0000313" key="4">
    <source>
        <dbReference type="Proteomes" id="UP000095287"/>
    </source>
</evidence>
<proteinExistence type="predicted"/>
<dbReference type="PANTHER" id="PTHR21679:SF6">
    <property type="entry name" value="DOMAIN OF UNKNOWN FUNCTION DB DOMAIN-CONTAINING PROTEIN"/>
    <property type="match status" value="1"/>
</dbReference>
<dbReference type="Proteomes" id="UP000095287">
    <property type="component" value="Unplaced"/>
</dbReference>
<keyword evidence="2" id="KW-0732">Signal</keyword>
<feature type="domain" description="Domain of unknown function DB" evidence="3">
    <location>
        <begin position="390"/>
        <end position="488"/>
    </location>
</feature>
<feature type="compositionally biased region" description="Polar residues" evidence="1">
    <location>
        <begin position="85"/>
        <end position="99"/>
    </location>
</feature>
<dbReference type="WBParaSite" id="L893_g8890.t1">
    <property type="protein sequence ID" value="L893_g8890.t1"/>
    <property type="gene ID" value="L893_g8890"/>
</dbReference>
<evidence type="ECO:0000256" key="2">
    <source>
        <dbReference type="SAM" id="SignalP"/>
    </source>
</evidence>
<reference evidence="5" key="1">
    <citation type="submission" date="2016-11" db="UniProtKB">
        <authorList>
            <consortium name="WormBaseParasite"/>
        </authorList>
    </citation>
    <scope>IDENTIFICATION</scope>
</reference>
<organism evidence="4 5">
    <name type="scientific">Steinernema glaseri</name>
    <dbReference type="NCBI Taxonomy" id="37863"/>
    <lineage>
        <taxon>Eukaryota</taxon>
        <taxon>Metazoa</taxon>
        <taxon>Ecdysozoa</taxon>
        <taxon>Nematoda</taxon>
        <taxon>Chromadorea</taxon>
        <taxon>Rhabditida</taxon>
        <taxon>Tylenchina</taxon>
        <taxon>Panagrolaimomorpha</taxon>
        <taxon>Strongyloidoidea</taxon>
        <taxon>Steinernematidae</taxon>
        <taxon>Steinernema</taxon>
    </lineage>
</organism>